<name>A0A0A6UN15_ACTUT</name>
<accession>A0A0A6UN15</accession>
<dbReference type="Gene3D" id="3.30.530.20">
    <property type="match status" value="1"/>
</dbReference>
<dbReference type="InterPro" id="IPR019587">
    <property type="entry name" value="Polyketide_cyclase/dehydratase"/>
</dbReference>
<dbReference type="EMBL" id="JRTT01000018">
    <property type="protein sequence ID" value="KHD76468.1"/>
    <property type="molecule type" value="Genomic_DNA"/>
</dbReference>
<dbReference type="OrthoDB" id="9810827at2"/>
<gene>
    <name evidence="1" type="ORF">MB27_17390</name>
</gene>
<evidence type="ECO:0000313" key="1">
    <source>
        <dbReference type="EMBL" id="KHD76468.1"/>
    </source>
</evidence>
<sequence>MPKVSVTATATAEPDKVWQVVTDLPRTPEWNSMHQGFTGDVPATVVAGTTYKQKVKLMGMPAEMNWRVVTADAPNRLEMAGDGPMGVKAKNRFVIEPEGSGSKITYEMEFAGPALNGPMAAMLEKQAGPAAKQALEKLTSLVA</sequence>
<dbReference type="InterPro" id="IPR023393">
    <property type="entry name" value="START-like_dom_sf"/>
</dbReference>
<dbReference type="AlphaFoldDB" id="A0A0A6UN15"/>
<dbReference type="SUPFAM" id="SSF55961">
    <property type="entry name" value="Bet v1-like"/>
    <property type="match status" value="1"/>
</dbReference>
<dbReference type="Proteomes" id="UP000054537">
    <property type="component" value="Unassembled WGS sequence"/>
</dbReference>
<dbReference type="RefSeq" id="WP_043525631.1">
    <property type="nucleotide sequence ID" value="NZ_BAABKU010000014.1"/>
</dbReference>
<comment type="caution">
    <text evidence="1">The sequence shown here is derived from an EMBL/GenBank/DDBJ whole genome shotgun (WGS) entry which is preliminary data.</text>
</comment>
<keyword evidence="2" id="KW-1185">Reference proteome</keyword>
<dbReference type="Pfam" id="PF10604">
    <property type="entry name" value="Polyketide_cyc2"/>
    <property type="match status" value="1"/>
</dbReference>
<dbReference type="CDD" id="cd07812">
    <property type="entry name" value="SRPBCC"/>
    <property type="match status" value="1"/>
</dbReference>
<protein>
    <recommendedName>
        <fullName evidence="3">Polyketide cyclase</fullName>
    </recommendedName>
</protein>
<evidence type="ECO:0008006" key="3">
    <source>
        <dbReference type="Google" id="ProtNLM"/>
    </source>
</evidence>
<dbReference type="STRING" id="1869.MB27_17390"/>
<reference evidence="1 2" key="1">
    <citation type="submission" date="2014-10" db="EMBL/GenBank/DDBJ databases">
        <title>Draft genome sequence of Actinoplanes utahensis NRRL 12052.</title>
        <authorList>
            <person name="Velasco-Bucheli B."/>
            <person name="del Cerro C."/>
            <person name="Hormigo D."/>
            <person name="Garcia J.L."/>
            <person name="Acebal C."/>
            <person name="Arroyo M."/>
            <person name="de la Mata I."/>
        </authorList>
    </citation>
    <scope>NUCLEOTIDE SEQUENCE [LARGE SCALE GENOMIC DNA]</scope>
    <source>
        <strain evidence="1 2">NRRL 12052</strain>
    </source>
</reference>
<proteinExistence type="predicted"/>
<organism evidence="1 2">
    <name type="scientific">Actinoplanes utahensis</name>
    <dbReference type="NCBI Taxonomy" id="1869"/>
    <lineage>
        <taxon>Bacteria</taxon>
        <taxon>Bacillati</taxon>
        <taxon>Actinomycetota</taxon>
        <taxon>Actinomycetes</taxon>
        <taxon>Micromonosporales</taxon>
        <taxon>Micromonosporaceae</taxon>
        <taxon>Actinoplanes</taxon>
    </lineage>
</organism>
<dbReference type="eggNOG" id="COG3832">
    <property type="taxonomic scope" value="Bacteria"/>
</dbReference>
<evidence type="ECO:0000313" key="2">
    <source>
        <dbReference type="Proteomes" id="UP000054537"/>
    </source>
</evidence>